<dbReference type="GO" id="GO:0016740">
    <property type="term" value="F:transferase activity"/>
    <property type="evidence" value="ECO:0007669"/>
    <property type="project" value="UniProtKB-KW"/>
</dbReference>
<dbReference type="InterPro" id="IPR001173">
    <property type="entry name" value="Glyco_trans_2-like"/>
</dbReference>
<comment type="subcellular location">
    <subcellularLocation>
        <location evidence="1">Cell membrane</location>
    </subcellularLocation>
</comment>
<dbReference type="EMBL" id="BSEL01000002">
    <property type="protein sequence ID" value="GLJ66884.1"/>
    <property type="molecule type" value="Genomic_DNA"/>
</dbReference>
<evidence type="ECO:0000259" key="11">
    <source>
        <dbReference type="Pfam" id="PF00535"/>
    </source>
</evidence>
<comment type="pathway">
    <text evidence="7">Carotenoid biosynthesis; staphyloxanthin biosynthesis; staphyloxanthin from farnesyl diphosphate: step 4/5.</text>
</comment>
<evidence type="ECO:0000256" key="10">
    <source>
        <dbReference type="SAM" id="Phobius"/>
    </source>
</evidence>
<feature type="transmembrane region" description="Helical" evidence="10">
    <location>
        <begin position="319"/>
        <end position="337"/>
    </location>
</feature>
<organism evidence="12 13">
    <name type="scientific">Nocardioides luteus</name>
    <dbReference type="NCBI Taxonomy" id="1844"/>
    <lineage>
        <taxon>Bacteria</taxon>
        <taxon>Bacillati</taxon>
        <taxon>Actinomycetota</taxon>
        <taxon>Actinomycetes</taxon>
        <taxon>Propionibacteriales</taxon>
        <taxon>Nocardioidaceae</taxon>
        <taxon>Nocardioides</taxon>
    </lineage>
</organism>
<keyword evidence="13" id="KW-1185">Reference proteome</keyword>
<dbReference type="RefSeq" id="WP_189119909.1">
    <property type="nucleotide sequence ID" value="NZ_BMRK01000016.1"/>
</dbReference>
<dbReference type="Proteomes" id="UP001142292">
    <property type="component" value="Unassembled WGS sequence"/>
</dbReference>
<comment type="similarity">
    <text evidence="8">Belongs to the glycosyltransferase 2 family. CrtQ subfamily.</text>
</comment>
<evidence type="ECO:0000313" key="13">
    <source>
        <dbReference type="Proteomes" id="UP001142292"/>
    </source>
</evidence>
<evidence type="ECO:0000313" key="12">
    <source>
        <dbReference type="EMBL" id="GLJ66884.1"/>
    </source>
</evidence>
<evidence type="ECO:0000256" key="7">
    <source>
        <dbReference type="ARBA" id="ARBA00037904"/>
    </source>
</evidence>
<keyword evidence="5 10" id="KW-0472">Membrane</keyword>
<keyword evidence="2" id="KW-1003">Cell membrane</keyword>
<dbReference type="Pfam" id="PF00535">
    <property type="entry name" value="Glycos_transf_2"/>
    <property type="match status" value="1"/>
</dbReference>
<feature type="transmembrane region" description="Helical" evidence="10">
    <location>
        <begin position="343"/>
        <end position="363"/>
    </location>
</feature>
<dbReference type="Gene3D" id="3.90.550.10">
    <property type="entry name" value="Spore Coat Polysaccharide Biosynthesis Protein SpsA, Chain A"/>
    <property type="match status" value="1"/>
</dbReference>
<feature type="domain" description="Glycosyltransferase 2-like" evidence="11">
    <location>
        <begin position="46"/>
        <end position="212"/>
    </location>
</feature>
<reference evidence="12" key="1">
    <citation type="journal article" date="2014" name="Int. J. Syst. Evol. Microbiol.">
        <title>Complete genome of a new Firmicutes species belonging to the dominant human colonic microbiota ('Ruminococcus bicirculans') reveals two chromosomes and a selective capacity to utilize plant glucans.</title>
        <authorList>
            <consortium name="NISC Comparative Sequencing Program"/>
            <person name="Wegmann U."/>
            <person name="Louis P."/>
            <person name="Goesmann A."/>
            <person name="Henrissat B."/>
            <person name="Duncan S.H."/>
            <person name="Flint H.J."/>
        </authorList>
    </citation>
    <scope>NUCLEOTIDE SEQUENCE</scope>
    <source>
        <strain evidence="12">VKM Ac-1246</strain>
    </source>
</reference>
<dbReference type="PANTHER" id="PTHR43646:SF2">
    <property type="entry name" value="GLYCOSYLTRANSFERASE 2-LIKE DOMAIN-CONTAINING PROTEIN"/>
    <property type="match status" value="1"/>
</dbReference>
<keyword evidence="10" id="KW-0812">Transmembrane</keyword>
<dbReference type="PANTHER" id="PTHR43646">
    <property type="entry name" value="GLYCOSYLTRANSFERASE"/>
    <property type="match status" value="1"/>
</dbReference>
<name>A0ABQ5STL6_9ACTN</name>
<protein>
    <recommendedName>
        <fullName evidence="9">4,4'-diaponeurosporenoate glycosyltransferase</fullName>
    </recommendedName>
</protein>
<comment type="function">
    <text evidence="6">Catalyzes the glycosylation of 4,4'-diaponeurosporenoate, i.e. the esterification of glucose at the C1'' position with the carboxyl group of 4,4'-diaponeurosporenic acid, to form glycosyl-4,4'-diaponeurosporenoate. This is a step in the biosynthesis of staphyloxanthin, an orange pigment present in most staphylococci strains.</text>
</comment>
<evidence type="ECO:0000256" key="9">
    <source>
        <dbReference type="ARBA" id="ARBA00040345"/>
    </source>
</evidence>
<evidence type="ECO:0000256" key="3">
    <source>
        <dbReference type="ARBA" id="ARBA00022676"/>
    </source>
</evidence>
<accession>A0ABQ5STL6</accession>
<dbReference type="SUPFAM" id="SSF53448">
    <property type="entry name" value="Nucleotide-diphospho-sugar transferases"/>
    <property type="match status" value="1"/>
</dbReference>
<evidence type="ECO:0000256" key="8">
    <source>
        <dbReference type="ARBA" id="ARBA00038120"/>
    </source>
</evidence>
<reference evidence="12" key="2">
    <citation type="submission" date="2023-01" db="EMBL/GenBank/DDBJ databases">
        <authorList>
            <person name="Sun Q."/>
            <person name="Evtushenko L."/>
        </authorList>
    </citation>
    <scope>NUCLEOTIDE SEQUENCE</scope>
    <source>
        <strain evidence="12">VKM Ac-1246</strain>
    </source>
</reference>
<sequence>MTPALLLDLALAALLVGAAVWAQRLLADLRTLPNTDDATNAVASVSVVVPARDEEKTLPALLWSVAEQLPGVREVVVVDDASHDATAEVARAGGARVVQTGTPPPGWTGKAWACHTGAAAATGDLLLFLDADTVLRPGALAGLLAAHARHGGLVSVQPHHEVVRPYEQLSAYFNVVALMASAAFTRRGRGEPARRAPMAFGPCLLTSREDYERAGGHEAVCADILDDAALAAAYHRAGLPVWCAVGGDAVRMRSYPGGLDQLVAGWTKNIASGAADASPSATAATVAWICAHHAVSVGAVLSLLVALTGRGGSLVTGSPLLWAAAYLVIALQLRWVFRRAGSFRWWTWALFPVTLLAFDLVFARSLALTAVRRSVPWRGREVSVAGRRSGEKVA</sequence>
<evidence type="ECO:0000256" key="2">
    <source>
        <dbReference type="ARBA" id="ARBA00022475"/>
    </source>
</evidence>
<keyword evidence="4 12" id="KW-0808">Transferase</keyword>
<evidence type="ECO:0000256" key="5">
    <source>
        <dbReference type="ARBA" id="ARBA00023136"/>
    </source>
</evidence>
<comment type="caution">
    <text evidence="12">The sequence shown here is derived from an EMBL/GenBank/DDBJ whole genome shotgun (WGS) entry which is preliminary data.</text>
</comment>
<evidence type="ECO:0000256" key="1">
    <source>
        <dbReference type="ARBA" id="ARBA00004236"/>
    </source>
</evidence>
<proteinExistence type="inferred from homology"/>
<evidence type="ECO:0000256" key="6">
    <source>
        <dbReference type="ARBA" id="ARBA00037281"/>
    </source>
</evidence>
<dbReference type="InterPro" id="IPR029044">
    <property type="entry name" value="Nucleotide-diphossugar_trans"/>
</dbReference>
<keyword evidence="10" id="KW-1133">Transmembrane helix</keyword>
<keyword evidence="3" id="KW-0328">Glycosyltransferase</keyword>
<dbReference type="CDD" id="cd00761">
    <property type="entry name" value="Glyco_tranf_GTA_type"/>
    <property type="match status" value="1"/>
</dbReference>
<gene>
    <name evidence="12" type="ORF">GCM10017579_09200</name>
</gene>
<evidence type="ECO:0000256" key="4">
    <source>
        <dbReference type="ARBA" id="ARBA00022679"/>
    </source>
</evidence>
<feature type="transmembrane region" description="Helical" evidence="10">
    <location>
        <begin position="286"/>
        <end position="307"/>
    </location>
</feature>